<dbReference type="EMBL" id="JAOQAV010000024">
    <property type="protein sequence ID" value="KAJ4185173.1"/>
    <property type="molecule type" value="Genomic_DNA"/>
</dbReference>
<organism evidence="1 2">
    <name type="scientific">Fusarium falciforme</name>
    <dbReference type="NCBI Taxonomy" id="195108"/>
    <lineage>
        <taxon>Eukaryota</taxon>
        <taxon>Fungi</taxon>
        <taxon>Dikarya</taxon>
        <taxon>Ascomycota</taxon>
        <taxon>Pezizomycotina</taxon>
        <taxon>Sordariomycetes</taxon>
        <taxon>Hypocreomycetidae</taxon>
        <taxon>Hypocreales</taxon>
        <taxon>Nectriaceae</taxon>
        <taxon>Fusarium</taxon>
        <taxon>Fusarium solani species complex</taxon>
    </lineage>
</organism>
<dbReference type="AlphaFoldDB" id="A0A9W8R3R0"/>
<evidence type="ECO:0000313" key="2">
    <source>
        <dbReference type="Proteomes" id="UP001152087"/>
    </source>
</evidence>
<sequence>MSFGYAIGDVIAVLGLIERVAIELRNYKDAPSHFQQFRVELDLVHSTLQHVLRLEPESDKERQTLDQIRAIPRPFSDHEKPIQYRNKTINILLSVQQLSAHPWTGG</sequence>
<proteinExistence type="predicted"/>
<name>A0A9W8R3R0_9HYPO</name>
<reference evidence="1" key="1">
    <citation type="submission" date="2022-09" db="EMBL/GenBank/DDBJ databases">
        <title>Fusarium specimens isolated from Avocado Roots.</title>
        <authorList>
            <person name="Stajich J."/>
            <person name="Roper C."/>
            <person name="Heimlech-Rivalta G."/>
        </authorList>
    </citation>
    <scope>NUCLEOTIDE SEQUENCE</scope>
    <source>
        <strain evidence="1">A02</strain>
    </source>
</reference>
<evidence type="ECO:0008006" key="3">
    <source>
        <dbReference type="Google" id="ProtNLM"/>
    </source>
</evidence>
<gene>
    <name evidence="1" type="ORF">NW755_008616</name>
</gene>
<accession>A0A9W8R3R0</accession>
<evidence type="ECO:0000313" key="1">
    <source>
        <dbReference type="EMBL" id="KAJ4185173.1"/>
    </source>
</evidence>
<protein>
    <recommendedName>
        <fullName evidence="3">NACHT-NTPase and P-loop NTPases N-terminal domain-containing protein</fullName>
    </recommendedName>
</protein>
<comment type="caution">
    <text evidence="1">The sequence shown here is derived from an EMBL/GenBank/DDBJ whole genome shotgun (WGS) entry which is preliminary data.</text>
</comment>
<dbReference type="Proteomes" id="UP001152087">
    <property type="component" value="Unassembled WGS sequence"/>
</dbReference>
<keyword evidence="2" id="KW-1185">Reference proteome</keyword>